<feature type="compositionally biased region" description="Basic and acidic residues" evidence="5">
    <location>
        <begin position="312"/>
        <end position="323"/>
    </location>
</feature>
<dbReference type="GO" id="GO:0016020">
    <property type="term" value="C:membrane"/>
    <property type="evidence" value="ECO:0007669"/>
    <property type="project" value="UniProtKB-SubCell"/>
</dbReference>
<keyword evidence="6" id="KW-0812">Transmembrane</keyword>
<organism evidence="9 10">
    <name type="scientific">Onychostoma macrolepis</name>
    <dbReference type="NCBI Taxonomy" id="369639"/>
    <lineage>
        <taxon>Eukaryota</taxon>
        <taxon>Metazoa</taxon>
        <taxon>Chordata</taxon>
        <taxon>Craniata</taxon>
        <taxon>Vertebrata</taxon>
        <taxon>Euteleostomi</taxon>
        <taxon>Actinopterygii</taxon>
        <taxon>Neopterygii</taxon>
        <taxon>Teleostei</taxon>
        <taxon>Ostariophysi</taxon>
        <taxon>Cypriniformes</taxon>
        <taxon>Cyprinidae</taxon>
        <taxon>Acrossocheilinae</taxon>
        <taxon>Onychostoma</taxon>
    </lineage>
</organism>
<feature type="domain" description="Natural killer cell receptor 2B4 immunoglobulin" evidence="8">
    <location>
        <begin position="22"/>
        <end position="109"/>
    </location>
</feature>
<keyword evidence="10" id="KW-1185">Reference proteome</keyword>
<evidence type="ECO:0000256" key="3">
    <source>
        <dbReference type="ARBA" id="ARBA00023136"/>
    </source>
</evidence>
<dbReference type="Pfam" id="PF11465">
    <property type="entry name" value="Receptor_2B4"/>
    <property type="match status" value="1"/>
</dbReference>
<evidence type="ECO:0000256" key="5">
    <source>
        <dbReference type="SAM" id="MobiDB-lite"/>
    </source>
</evidence>
<accession>A0A7J6DIQ0</accession>
<proteinExistence type="predicted"/>
<protein>
    <recommendedName>
        <fullName evidence="8">Natural killer cell receptor 2B4 immunoglobulin domain-containing protein</fullName>
    </recommendedName>
</protein>
<feature type="signal peptide" evidence="7">
    <location>
        <begin position="1"/>
        <end position="23"/>
    </location>
</feature>
<evidence type="ECO:0000256" key="1">
    <source>
        <dbReference type="ARBA" id="ARBA00004370"/>
    </source>
</evidence>
<evidence type="ECO:0000256" key="6">
    <source>
        <dbReference type="SAM" id="Phobius"/>
    </source>
</evidence>
<evidence type="ECO:0000259" key="8">
    <source>
        <dbReference type="Pfam" id="PF11465"/>
    </source>
</evidence>
<dbReference type="PANTHER" id="PTHR12080">
    <property type="entry name" value="SIGNALING LYMPHOCYTIC ACTIVATION MOLECULE"/>
    <property type="match status" value="1"/>
</dbReference>
<name>A0A7J6DIQ0_9TELE</name>
<feature type="chain" id="PRO_5029873387" description="Natural killer cell receptor 2B4 immunoglobulin domain-containing protein" evidence="7">
    <location>
        <begin position="24"/>
        <end position="346"/>
    </location>
</feature>
<dbReference type="InterPro" id="IPR024303">
    <property type="entry name" value="NK_rcpt_2B4_Ig_dom"/>
</dbReference>
<keyword evidence="3 6" id="KW-0472">Membrane</keyword>
<keyword evidence="4" id="KW-0325">Glycoprotein</keyword>
<comment type="subcellular location">
    <subcellularLocation>
        <location evidence="1">Membrane</location>
    </subcellularLocation>
</comment>
<dbReference type="InterPro" id="IPR036179">
    <property type="entry name" value="Ig-like_dom_sf"/>
</dbReference>
<evidence type="ECO:0000256" key="4">
    <source>
        <dbReference type="ARBA" id="ARBA00023180"/>
    </source>
</evidence>
<dbReference type="PANTHER" id="PTHR12080:SF134">
    <property type="entry name" value="CD48 ANTIGEN"/>
    <property type="match status" value="1"/>
</dbReference>
<feature type="compositionally biased region" description="Polar residues" evidence="5">
    <location>
        <begin position="326"/>
        <end position="346"/>
    </location>
</feature>
<dbReference type="InterPro" id="IPR015631">
    <property type="entry name" value="CD2/SLAM_rcpt"/>
</dbReference>
<reference evidence="9 10" key="1">
    <citation type="submission" date="2020-04" db="EMBL/GenBank/DDBJ databases">
        <title>Chromosome-level genome assembly of a cyprinid fish Onychostoma macrolepis by integration of Nanopore Sequencing, Bionano and Hi-C technology.</title>
        <authorList>
            <person name="Wang D."/>
        </authorList>
    </citation>
    <scope>NUCLEOTIDE SEQUENCE [LARGE SCALE GENOMIC DNA]</scope>
    <source>
        <strain evidence="9">SWU-2019</strain>
        <tissue evidence="9">Muscle</tissue>
    </source>
</reference>
<evidence type="ECO:0000313" key="10">
    <source>
        <dbReference type="Proteomes" id="UP000579812"/>
    </source>
</evidence>
<dbReference type="Gene3D" id="2.60.40.10">
    <property type="entry name" value="Immunoglobulins"/>
    <property type="match status" value="2"/>
</dbReference>
<feature type="region of interest" description="Disordered" evidence="5">
    <location>
        <begin position="312"/>
        <end position="346"/>
    </location>
</feature>
<comment type="caution">
    <text evidence="9">The sequence shown here is derived from an EMBL/GenBank/DDBJ whole genome shotgun (WGS) entry which is preliminary data.</text>
</comment>
<dbReference type="SUPFAM" id="SSF48726">
    <property type="entry name" value="Immunoglobulin"/>
    <property type="match status" value="1"/>
</dbReference>
<evidence type="ECO:0000256" key="2">
    <source>
        <dbReference type="ARBA" id="ARBA00022729"/>
    </source>
</evidence>
<dbReference type="EMBL" id="JAAMOB010000001">
    <property type="protein sequence ID" value="KAF4119127.1"/>
    <property type="molecule type" value="Genomic_DNA"/>
</dbReference>
<keyword evidence="6" id="KW-1133">Transmembrane helix</keyword>
<dbReference type="InterPro" id="IPR013783">
    <property type="entry name" value="Ig-like_fold"/>
</dbReference>
<gene>
    <name evidence="9" type="ORF">G5714_001178</name>
</gene>
<dbReference type="AlphaFoldDB" id="A0A7J6DIQ0"/>
<evidence type="ECO:0000256" key="7">
    <source>
        <dbReference type="SAM" id="SignalP"/>
    </source>
</evidence>
<sequence>MLVLTHSTAVIWAVFIVTGAVSGEDVKKAVGGTVSFSPDKLESPVTSITWKHVSLSTVKAIEWDVDDGVIIPNQRFKDITTLDEKTGKITITNLKVEHSGEYTIDINSKEQGQRFSLEVMEEVPKPNITVEKSSNPDALYLICEYDEKIIWKNSAGQILTGSKHTTKGESITVKNTRNPENYYTCTLKNAVSEKTSDPVYERELFVTESSAGLIVGIVILVILLIIIGLICAYLLLESIYNRVNECCPGIESVLRHVDCCAEKRKQYDLAPKGDEKKVDVVSTGDETKVDAVSTGDETKVDVVSTGDETKVDAVSTGDEKKVDVVSTDQNNVEDNHVSDATQSQNQ</sequence>
<keyword evidence="2 7" id="KW-0732">Signal</keyword>
<feature type="transmembrane region" description="Helical" evidence="6">
    <location>
        <begin position="211"/>
        <end position="236"/>
    </location>
</feature>
<dbReference type="Proteomes" id="UP000579812">
    <property type="component" value="Unassembled WGS sequence"/>
</dbReference>
<evidence type="ECO:0000313" key="9">
    <source>
        <dbReference type="EMBL" id="KAF4119127.1"/>
    </source>
</evidence>